<dbReference type="Pfam" id="PF07583">
    <property type="entry name" value="PSCyt2"/>
    <property type="match status" value="1"/>
</dbReference>
<evidence type="ECO:0000259" key="2">
    <source>
        <dbReference type="Pfam" id="PF07583"/>
    </source>
</evidence>
<proteinExistence type="predicted"/>
<name>A0AAU7CG46_9BACT</name>
<protein>
    <submittedName>
        <fullName evidence="5">PSD1 and planctomycete cytochrome C domain-containing protein</fullName>
    </submittedName>
</protein>
<evidence type="ECO:0000256" key="1">
    <source>
        <dbReference type="SAM" id="SignalP"/>
    </source>
</evidence>
<dbReference type="Pfam" id="PF07587">
    <property type="entry name" value="PSD1"/>
    <property type="match status" value="1"/>
</dbReference>
<dbReference type="AlphaFoldDB" id="A0AAU7CG46"/>
<organism evidence="5">
    <name type="scientific">Singulisphaera sp. Ch08</name>
    <dbReference type="NCBI Taxonomy" id="3120278"/>
    <lineage>
        <taxon>Bacteria</taxon>
        <taxon>Pseudomonadati</taxon>
        <taxon>Planctomycetota</taxon>
        <taxon>Planctomycetia</taxon>
        <taxon>Isosphaerales</taxon>
        <taxon>Isosphaeraceae</taxon>
        <taxon>Singulisphaera</taxon>
    </lineage>
</organism>
<dbReference type="InterPro" id="IPR011444">
    <property type="entry name" value="DUF1549"/>
</dbReference>
<feature type="signal peptide" evidence="1">
    <location>
        <begin position="1"/>
        <end position="22"/>
    </location>
</feature>
<evidence type="ECO:0000259" key="3">
    <source>
        <dbReference type="Pfam" id="PF07587"/>
    </source>
</evidence>
<dbReference type="PANTHER" id="PTHR35889:SF3">
    <property type="entry name" value="F-BOX DOMAIN-CONTAINING PROTEIN"/>
    <property type="match status" value="1"/>
</dbReference>
<dbReference type="Pfam" id="PF07635">
    <property type="entry name" value="PSCyt1"/>
    <property type="match status" value="1"/>
</dbReference>
<evidence type="ECO:0000313" key="5">
    <source>
        <dbReference type="EMBL" id="XBH04033.1"/>
    </source>
</evidence>
<dbReference type="InterPro" id="IPR011429">
    <property type="entry name" value="Cyt_c_Planctomycete-type"/>
</dbReference>
<feature type="domain" description="DUF1553" evidence="3">
    <location>
        <begin position="744"/>
        <end position="996"/>
    </location>
</feature>
<dbReference type="RefSeq" id="WP_406696778.1">
    <property type="nucleotide sequence ID" value="NZ_CP155447.1"/>
</dbReference>
<feature type="chain" id="PRO_5043526220" evidence="1">
    <location>
        <begin position="23"/>
        <end position="1031"/>
    </location>
</feature>
<reference evidence="5" key="1">
    <citation type="submission" date="2024-05" db="EMBL/GenBank/DDBJ databases">
        <title>Planctomycetes of the genus Singulisphaera possess chitinolytic capabilities.</title>
        <authorList>
            <person name="Ivanova A."/>
        </authorList>
    </citation>
    <scope>NUCLEOTIDE SEQUENCE</scope>
    <source>
        <strain evidence="5">Ch08T</strain>
    </source>
</reference>
<keyword evidence="1" id="KW-0732">Signal</keyword>
<sequence length="1031" mass="113013">MTRGTVLSSLVLVIVCQSMALADDLPSTPLFDRQVMPLLKVRCVKCHGPAKREAKLSLASPNGLARGGKNGSAVVAGRLEESLIWKRIADEEMPPDEPLTEDEKQILQRWIAAGAPGLPTLVAGAPEAADHWAFAPLRTAPPLPEVRVAPVAANPIDRLLLPELEAKGLTLGPEADRQTLLRRVSFDLTGVPPTPAEVAAFLSDKSPDAYGRMVERYLASPRYGERWGKYWLDAAGYADSNGYFAADTDRPLAYRYRDYVIRAWNQDKPLDQFVREQLAGDELSGYRPGDRVTPEVVDQLVAGHYLRNSQDGTGESDGNPDELRADRYAVLEGTIEILGSSLFGMTFQCARCHDHKFEPITQKDYYQLQAILYPAFPVDNWVKPNERVVDAPLPAELEEWTARTKEIDTQIASLRKEFRVWSEQNRRKGEVRFQDNFDDKPGRLAPLWNSMAPADDTPFGSPPVNIDSEVAPGALIKDGMLRVVESGTAGNRFLSTRQAFDWSPDNVGGWIEVSFDLVDRKLKADDAPAERVGYYLALADYQDKKPAGGGNLLIDGNPAGGAEVHVDYPGPDSRAAGRIGGTGYEPGHRYGVRITNEGANKLRLEHIVDWQPEGPAVTLAAADLPDGGFGFEYCCGRSFVVDNLLIEAGEKPVEDSNAQNRKARRKEYTDALKALESKRGGRPAKIAWVRDLKATPPEVHLLLRGNYSARGPVVEPGVPSVLADPENPFKVGPPFEGAPSTGARLALANWITRPGSRASALLARVTANRIWQYHFGVGLVATPENLGYSGSPPSHSALLEELARTLVASGWSAKALNRLIMNSRAYRQVSTPAEHGEARDPDNGLLWRYPMRRLDAEALRDAMLATSGELDGRMGGSYVPAERKKNGTVAVDDSVDGAHRRSVYLQQRRTHVVGVLEDFDAPSLVINCTRRNATTIPLQSLSLLNSDFVIARARAMAKRLDREAGPTAVDKVFHAFLVAVGRAPTEDELTVAKRFLDAQPARYQGQADAAERSWADFCQALLASNAFLYVE</sequence>
<feature type="domain" description="Cytochrome C Planctomycete-type" evidence="4">
    <location>
        <begin position="43"/>
        <end position="97"/>
    </location>
</feature>
<accession>A0AAU7CG46</accession>
<feature type="domain" description="DUF1549" evidence="2">
    <location>
        <begin position="155"/>
        <end position="372"/>
    </location>
</feature>
<dbReference type="PANTHER" id="PTHR35889">
    <property type="entry name" value="CYCLOINULO-OLIGOSACCHARIDE FRUCTANOTRANSFERASE-RELATED"/>
    <property type="match status" value="1"/>
</dbReference>
<dbReference type="EMBL" id="CP155447">
    <property type="protein sequence ID" value="XBH04033.1"/>
    <property type="molecule type" value="Genomic_DNA"/>
</dbReference>
<gene>
    <name evidence="5" type="ORF">V5E97_37900</name>
</gene>
<evidence type="ECO:0000259" key="4">
    <source>
        <dbReference type="Pfam" id="PF07635"/>
    </source>
</evidence>
<dbReference type="InterPro" id="IPR022655">
    <property type="entry name" value="DUF1553"/>
</dbReference>